<dbReference type="GO" id="GO:0000976">
    <property type="term" value="F:transcription cis-regulatory region binding"/>
    <property type="evidence" value="ECO:0007669"/>
    <property type="project" value="TreeGrafter"/>
</dbReference>
<keyword evidence="2" id="KW-0902">Two-component regulatory system</keyword>
<reference evidence="10 11" key="1">
    <citation type="journal article" date="2014" name="BMC Genomics">
        <title>Genomic comparison of sporeforming bacilli isolated from milk.</title>
        <authorList>
            <person name="Moreno Switt A.I."/>
            <person name="Andrus A.D."/>
            <person name="Ranieri M.L."/>
            <person name="Orsi R.H."/>
            <person name="Ivy R."/>
            <person name="den Bakker H.C."/>
            <person name="Martin N.H."/>
            <person name="Wiedmann M."/>
            <person name="Boor K.J."/>
        </authorList>
    </citation>
    <scope>NUCLEOTIDE SEQUENCE [LARGE SCALE GENOMIC DNA]</scope>
    <source>
        <strain evidence="10 11">FSL R5-213</strain>
    </source>
</reference>
<dbReference type="PROSITE" id="PS50110">
    <property type="entry name" value="RESPONSE_REGULATORY"/>
    <property type="match status" value="1"/>
</dbReference>
<dbReference type="Pfam" id="PF00486">
    <property type="entry name" value="Trans_reg_C"/>
    <property type="match status" value="1"/>
</dbReference>
<evidence type="ECO:0000259" key="8">
    <source>
        <dbReference type="PROSITE" id="PS50110"/>
    </source>
</evidence>
<evidence type="ECO:0000256" key="5">
    <source>
        <dbReference type="ARBA" id="ARBA00023163"/>
    </source>
</evidence>
<dbReference type="GO" id="GO:0005829">
    <property type="term" value="C:cytosol"/>
    <property type="evidence" value="ECO:0007669"/>
    <property type="project" value="TreeGrafter"/>
</dbReference>
<dbReference type="FunFam" id="3.40.50.2300:FF:000001">
    <property type="entry name" value="DNA-binding response regulator PhoB"/>
    <property type="match status" value="1"/>
</dbReference>
<evidence type="ECO:0000313" key="10">
    <source>
        <dbReference type="EMBL" id="ETT80739.1"/>
    </source>
</evidence>
<dbReference type="EMBL" id="ASQA01000044">
    <property type="protein sequence ID" value="ETT80739.1"/>
    <property type="molecule type" value="Genomic_DNA"/>
</dbReference>
<dbReference type="PANTHER" id="PTHR48111:SF2">
    <property type="entry name" value="RESPONSE REGULATOR SAER"/>
    <property type="match status" value="1"/>
</dbReference>
<evidence type="ECO:0000256" key="4">
    <source>
        <dbReference type="ARBA" id="ARBA00023125"/>
    </source>
</evidence>
<keyword evidence="3" id="KW-0805">Transcription regulation</keyword>
<evidence type="ECO:0000256" key="1">
    <source>
        <dbReference type="ARBA" id="ARBA00022553"/>
    </source>
</evidence>
<evidence type="ECO:0000313" key="11">
    <source>
        <dbReference type="Proteomes" id="UP000019062"/>
    </source>
</evidence>
<dbReference type="GO" id="GO:0032993">
    <property type="term" value="C:protein-DNA complex"/>
    <property type="evidence" value="ECO:0007669"/>
    <property type="project" value="TreeGrafter"/>
</dbReference>
<dbReference type="Gene3D" id="1.10.10.10">
    <property type="entry name" value="Winged helix-like DNA-binding domain superfamily/Winged helix DNA-binding domain"/>
    <property type="match status" value="1"/>
</dbReference>
<evidence type="ECO:0000256" key="7">
    <source>
        <dbReference type="PROSITE-ProRule" id="PRU01091"/>
    </source>
</evidence>
<dbReference type="InterPro" id="IPR011006">
    <property type="entry name" value="CheY-like_superfamily"/>
</dbReference>
<dbReference type="AlphaFoldDB" id="W4EKE9"/>
<proteinExistence type="predicted"/>
<keyword evidence="11" id="KW-1185">Reference proteome</keyword>
<feature type="modified residue" description="4-aspartylphosphate" evidence="6">
    <location>
        <position position="52"/>
    </location>
</feature>
<dbReference type="PATRIC" id="fig|1227360.4.peg.4340"/>
<dbReference type="CDD" id="cd17574">
    <property type="entry name" value="REC_OmpR"/>
    <property type="match status" value="1"/>
</dbReference>
<dbReference type="GO" id="GO:0006355">
    <property type="term" value="P:regulation of DNA-templated transcription"/>
    <property type="evidence" value="ECO:0007669"/>
    <property type="project" value="InterPro"/>
</dbReference>
<dbReference type="InterPro" id="IPR001867">
    <property type="entry name" value="OmpR/PhoB-type_DNA-bd"/>
</dbReference>
<dbReference type="InterPro" id="IPR036388">
    <property type="entry name" value="WH-like_DNA-bd_sf"/>
</dbReference>
<dbReference type="SMART" id="SM00448">
    <property type="entry name" value="REC"/>
    <property type="match status" value="1"/>
</dbReference>
<evidence type="ECO:0000256" key="3">
    <source>
        <dbReference type="ARBA" id="ARBA00023015"/>
    </source>
</evidence>
<evidence type="ECO:0000256" key="6">
    <source>
        <dbReference type="PROSITE-ProRule" id="PRU00169"/>
    </source>
</evidence>
<dbReference type="RefSeq" id="WP_038191270.1">
    <property type="nucleotide sequence ID" value="NZ_ASQA01000044.1"/>
</dbReference>
<dbReference type="SUPFAM" id="SSF52172">
    <property type="entry name" value="CheY-like"/>
    <property type="match status" value="1"/>
</dbReference>
<dbReference type="InterPro" id="IPR001789">
    <property type="entry name" value="Sig_transdc_resp-reg_receiver"/>
</dbReference>
<evidence type="ECO:0000256" key="2">
    <source>
        <dbReference type="ARBA" id="ARBA00023012"/>
    </source>
</evidence>
<organism evidence="10 11">
    <name type="scientific">Viridibacillus arenosi FSL R5-213</name>
    <dbReference type="NCBI Taxonomy" id="1227360"/>
    <lineage>
        <taxon>Bacteria</taxon>
        <taxon>Bacillati</taxon>
        <taxon>Bacillota</taxon>
        <taxon>Bacilli</taxon>
        <taxon>Bacillales</taxon>
        <taxon>Caryophanaceae</taxon>
        <taxon>Viridibacillus</taxon>
    </lineage>
</organism>
<feature type="DNA-binding region" description="OmpR/PhoB-type" evidence="7">
    <location>
        <begin position="131"/>
        <end position="230"/>
    </location>
</feature>
<dbReference type="GO" id="GO:0000156">
    <property type="term" value="F:phosphorelay response regulator activity"/>
    <property type="evidence" value="ECO:0007669"/>
    <property type="project" value="TreeGrafter"/>
</dbReference>
<dbReference type="CDD" id="cd00383">
    <property type="entry name" value="trans_reg_C"/>
    <property type="match status" value="1"/>
</dbReference>
<evidence type="ECO:0000259" key="9">
    <source>
        <dbReference type="PROSITE" id="PS51755"/>
    </source>
</evidence>
<name>W4EKE9_9BACL</name>
<dbReference type="PANTHER" id="PTHR48111">
    <property type="entry name" value="REGULATOR OF RPOS"/>
    <property type="match status" value="1"/>
</dbReference>
<sequence>MNKKILIAEDEEDMRQILSLHLTSKGYIVSEAKDGIEAIDKAEADVDLILLDIMMPGYDGLEVCKQIRNQVICPIIFISAASDYMNKMKAFSLGGDDFISKPFSLKLLTYKVEALFKMRERLLQKHDESKRKKILIDDLVVDITSREIMHNKKVIPFTKKEFDLLVLLLSSPKQVFTKEHIYERISGIDGQGDASSVVEHIKNIRSKLLSAGFPENYLQTVWGIGYQWNSQ</sequence>
<dbReference type="SMART" id="SM00862">
    <property type="entry name" value="Trans_reg_C"/>
    <property type="match status" value="1"/>
</dbReference>
<keyword evidence="4 7" id="KW-0238">DNA-binding</keyword>
<dbReference type="Gene3D" id="3.40.50.2300">
    <property type="match status" value="1"/>
</dbReference>
<protein>
    <submittedName>
        <fullName evidence="10">Transcriptional regulator</fullName>
    </submittedName>
</protein>
<feature type="domain" description="Response regulatory" evidence="8">
    <location>
        <begin position="4"/>
        <end position="116"/>
    </location>
</feature>
<accession>W4EKE9</accession>
<dbReference type="PROSITE" id="PS51755">
    <property type="entry name" value="OMPR_PHOB"/>
    <property type="match status" value="1"/>
</dbReference>
<feature type="domain" description="OmpR/PhoB-type" evidence="9">
    <location>
        <begin position="131"/>
        <end position="230"/>
    </location>
</feature>
<dbReference type="Pfam" id="PF00072">
    <property type="entry name" value="Response_reg"/>
    <property type="match status" value="1"/>
</dbReference>
<dbReference type="InterPro" id="IPR039420">
    <property type="entry name" value="WalR-like"/>
</dbReference>
<comment type="caution">
    <text evidence="10">The sequence shown here is derived from an EMBL/GenBank/DDBJ whole genome shotgun (WGS) entry which is preliminary data.</text>
</comment>
<dbReference type="eggNOG" id="COG0745">
    <property type="taxonomic scope" value="Bacteria"/>
</dbReference>
<keyword evidence="1 6" id="KW-0597">Phosphoprotein</keyword>
<keyword evidence="5" id="KW-0804">Transcription</keyword>
<gene>
    <name evidence="10" type="ORF">C176_21311</name>
</gene>
<dbReference type="Proteomes" id="UP000019062">
    <property type="component" value="Unassembled WGS sequence"/>
</dbReference>